<dbReference type="PANTHER" id="PTHR13948:SF38">
    <property type="entry name" value="D111_G-PATCH DOMAIN-CONTAINING PROTEIN"/>
    <property type="match status" value="1"/>
</dbReference>
<proteinExistence type="predicted"/>
<dbReference type="GO" id="GO:0005634">
    <property type="term" value="C:nucleus"/>
    <property type="evidence" value="ECO:0007669"/>
    <property type="project" value="UniProtKB-SubCell"/>
</dbReference>
<dbReference type="Gramene" id="Kaladp0039s0102.1.v1.1">
    <property type="protein sequence ID" value="Kaladp0039s0102.1.v1.1"/>
    <property type="gene ID" value="Kaladp0039s0102.v1.1"/>
</dbReference>
<dbReference type="EnsemblPlants" id="Kaladp0039s0102.1.v1.1">
    <property type="protein sequence ID" value="Kaladp0039s0102.1.v1.1"/>
    <property type="gene ID" value="Kaladp0039s0102.v1.1"/>
</dbReference>
<dbReference type="InterPro" id="IPR000467">
    <property type="entry name" value="G_patch_dom"/>
</dbReference>
<dbReference type="GO" id="GO:0003723">
    <property type="term" value="F:RNA binding"/>
    <property type="evidence" value="ECO:0007669"/>
    <property type="project" value="UniProtKB-KW"/>
</dbReference>
<evidence type="ECO:0000313" key="6">
    <source>
        <dbReference type="EnsemblPlants" id="Kaladp0039s0102.1.v1.1"/>
    </source>
</evidence>
<evidence type="ECO:0000313" key="7">
    <source>
        <dbReference type="Proteomes" id="UP000594263"/>
    </source>
</evidence>
<dbReference type="GO" id="GO:0000398">
    <property type="term" value="P:mRNA splicing, via spliceosome"/>
    <property type="evidence" value="ECO:0007669"/>
    <property type="project" value="TreeGrafter"/>
</dbReference>
<dbReference type="PANTHER" id="PTHR13948">
    <property type="entry name" value="RNA-BINDING PROTEIN"/>
    <property type="match status" value="1"/>
</dbReference>
<sequence>MAERTEQSSEEPNQVECSFVWDEQSQLYYHARSGFYHDPSAGWYYSSTDGLYYKFEDGNYVLLKEDGPEDQMSKPSLLGNPSSEASGLGNPESASNDDSDVPRPTSEWLEDTLIHMYLSGYSNPEQSADYDKEAPLDTQDADDAAGNEDVFELEEGEWIPDETDPCENESVAGRSWEEENWLAQYGQVTQPEDEAVTNISAVDLWDWETILTMRKDGKGQACRLIGRLVRRNTKLHPSMPTGGRLLKTAPISETHLDLIRVTTGQVYRLRNPSTKYLASLTVYDSSNPTKDWGFPRLSAEKPISPTRRSSGYVESETSSGKEKLKEMHKIAYTSEKNAHAYRDRAAERRNLHGGFGVGPGQKKTTDDIDSPSSPVSVPTEIAAAEALYLSFGAGSYSRKLLEKMGWKEGEGLGKTNKGLKEPLQAVQNKGNAGLGWS</sequence>
<feature type="domain" description="G-patch" evidence="5">
    <location>
        <begin position="393"/>
        <end position="437"/>
    </location>
</feature>
<evidence type="ECO:0000259" key="5">
    <source>
        <dbReference type="PROSITE" id="PS50174"/>
    </source>
</evidence>
<keyword evidence="3" id="KW-0539">Nucleus</keyword>
<reference evidence="6" key="1">
    <citation type="submission" date="2021-01" db="UniProtKB">
        <authorList>
            <consortium name="EnsemblPlants"/>
        </authorList>
    </citation>
    <scope>IDENTIFICATION</scope>
</reference>
<organism evidence="6 7">
    <name type="scientific">Kalanchoe fedtschenkoi</name>
    <name type="common">Lavender scallops</name>
    <name type="synonym">South American air plant</name>
    <dbReference type="NCBI Taxonomy" id="63787"/>
    <lineage>
        <taxon>Eukaryota</taxon>
        <taxon>Viridiplantae</taxon>
        <taxon>Streptophyta</taxon>
        <taxon>Embryophyta</taxon>
        <taxon>Tracheophyta</taxon>
        <taxon>Spermatophyta</taxon>
        <taxon>Magnoliopsida</taxon>
        <taxon>eudicotyledons</taxon>
        <taxon>Gunneridae</taxon>
        <taxon>Pentapetalae</taxon>
        <taxon>Saxifragales</taxon>
        <taxon>Crassulaceae</taxon>
        <taxon>Kalanchoe</taxon>
    </lineage>
</organism>
<dbReference type="AlphaFoldDB" id="A0A7N0ZV52"/>
<keyword evidence="7" id="KW-1185">Reference proteome</keyword>
<name>A0A7N0ZV52_KALFE</name>
<feature type="region of interest" description="Disordered" evidence="4">
    <location>
        <begin position="412"/>
        <end position="437"/>
    </location>
</feature>
<dbReference type="OMA" id="EWDEDSQ"/>
<feature type="region of interest" description="Disordered" evidence="4">
    <location>
        <begin position="64"/>
        <end position="105"/>
    </location>
</feature>
<evidence type="ECO:0000256" key="3">
    <source>
        <dbReference type="ARBA" id="ARBA00023242"/>
    </source>
</evidence>
<keyword evidence="2" id="KW-0694">RNA-binding</keyword>
<protein>
    <recommendedName>
        <fullName evidence="5">G-patch domain-containing protein</fullName>
    </recommendedName>
</protein>
<evidence type="ECO:0000256" key="1">
    <source>
        <dbReference type="ARBA" id="ARBA00004123"/>
    </source>
</evidence>
<dbReference type="PROSITE" id="PS50174">
    <property type="entry name" value="G_PATCH"/>
    <property type="match status" value="1"/>
</dbReference>
<dbReference type="InterPro" id="IPR041591">
    <property type="entry name" value="OCRE"/>
</dbReference>
<evidence type="ECO:0000256" key="4">
    <source>
        <dbReference type="SAM" id="MobiDB-lite"/>
    </source>
</evidence>
<dbReference type="Pfam" id="PF17780">
    <property type="entry name" value="OCRE"/>
    <property type="match status" value="1"/>
</dbReference>
<dbReference type="Proteomes" id="UP000594263">
    <property type="component" value="Unplaced"/>
</dbReference>
<accession>A0A7N0ZV52</accession>
<feature type="region of interest" description="Disordered" evidence="4">
    <location>
        <begin position="303"/>
        <end position="324"/>
    </location>
</feature>
<dbReference type="CDD" id="cd16074">
    <property type="entry name" value="OCRE"/>
    <property type="match status" value="1"/>
</dbReference>
<comment type="subcellular location">
    <subcellularLocation>
        <location evidence="1">Nucleus</location>
    </subcellularLocation>
</comment>
<dbReference type="SMART" id="SM00443">
    <property type="entry name" value="G_patch"/>
    <property type="match status" value="1"/>
</dbReference>
<evidence type="ECO:0000256" key="2">
    <source>
        <dbReference type="ARBA" id="ARBA00022884"/>
    </source>
</evidence>
<dbReference type="Pfam" id="PF01585">
    <property type="entry name" value="G-patch"/>
    <property type="match status" value="1"/>
</dbReference>
<feature type="region of interest" description="Disordered" evidence="4">
    <location>
        <begin position="352"/>
        <end position="376"/>
    </location>
</feature>